<reference evidence="3" key="1">
    <citation type="submission" date="2021-02" db="EMBL/GenBank/DDBJ databases">
        <authorList>
            <person name="Nowell W R."/>
        </authorList>
    </citation>
    <scope>NUCLEOTIDE SEQUENCE</scope>
</reference>
<sequence>MGTETRLENLPNEIFLETFDYLHALDIFSAFGSLNKRISSILQLTPLRIIISKIHYRNQVDLLSSYLTFHAHQVISIKINDIIRDDTSIINLLFIRHDFINLKFCKFITVHQSTKLDNVIQQIKTSNKLVSFSITNSADITTNENNIMMNENNITMIENDKYELARIMLMHKSSSLRSIVLQYPYDYSNIFNNISLSSNVTSLYLYINGSASIVSINSILAILRFCHTVRYIALTVEDNTPVNNNDVTNPIVTPSVNENDLPVLSHVISFELTLFVAWNSDSIRYLLHCMHNLKCFIFMFGSYKSKHFLPMDLFDGYVWQELLELYVPYLSKFEFHMSIRKHHPSMDLDMVVNSFKYFVMKYSNWHMIIDQWNILYSTPGEFVMLRTLNFHKHKPDTYTYMPLIPIGSFNTQSTMENIHDHYLFYKNEKDLRVHMTTERPNITCSSPLFQQIEFFTLEISKIPSTWLNNFLDIVNFHETSDDDAEEIVNYLSNWIYLSNLIKIEFGSSFNIYRWKYVQFILQACPNVTNLKILTELLISSKFIDNASLISVFKRIKMIETTFEDVYFPTSFSMKFVDRFPSLAHIELQVISFDNCVSIIDTFLNHLKNLSYLKIDYFEDSPLYDPFPRENIIKKRRQAFPMNIIHEQLINVKNDGEVVEIWLK</sequence>
<evidence type="ECO:0000259" key="1">
    <source>
        <dbReference type="PROSITE" id="PS50181"/>
    </source>
</evidence>
<proteinExistence type="predicted"/>
<dbReference type="EMBL" id="CAJOBB010000572">
    <property type="protein sequence ID" value="CAF3708365.1"/>
    <property type="molecule type" value="Genomic_DNA"/>
</dbReference>
<evidence type="ECO:0000313" key="6">
    <source>
        <dbReference type="Proteomes" id="UP000663845"/>
    </source>
</evidence>
<organism evidence="3 6">
    <name type="scientific">Adineta steineri</name>
    <dbReference type="NCBI Taxonomy" id="433720"/>
    <lineage>
        <taxon>Eukaryota</taxon>
        <taxon>Metazoa</taxon>
        <taxon>Spiralia</taxon>
        <taxon>Gnathifera</taxon>
        <taxon>Rotifera</taxon>
        <taxon>Eurotatoria</taxon>
        <taxon>Bdelloidea</taxon>
        <taxon>Adinetida</taxon>
        <taxon>Adinetidae</taxon>
        <taxon>Adineta</taxon>
    </lineage>
</organism>
<dbReference type="Proteomes" id="UP000663860">
    <property type="component" value="Unassembled WGS sequence"/>
</dbReference>
<dbReference type="EMBL" id="CAJNOE010000545">
    <property type="protein sequence ID" value="CAF1264568.1"/>
    <property type="molecule type" value="Genomic_DNA"/>
</dbReference>
<dbReference type="EMBL" id="CAJNOG010000742">
    <property type="protein sequence ID" value="CAF1348625.1"/>
    <property type="molecule type" value="Genomic_DNA"/>
</dbReference>
<comment type="caution">
    <text evidence="3">The sequence shown here is derived from an EMBL/GenBank/DDBJ whole genome shotgun (WGS) entry which is preliminary data.</text>
</comment>
<evidence type="ECO:0000313" key="2">
    <source>
        <dbReference type="EMBL" id="CAF1264568.1"/>
    </source>
</evidence>
<dbReference type="EMBL" id="CAJOAZ010002944">
    <property type="protein sequence ID" value="CAF3972620.1"/>
    <property type="molecule type" value="Genomic_DNA"/>
</dbReference>
<dbReference type="InterPro" id="IPR001810">
    <property type="entry name" value="F-box_dom"/>
</dbReference>
<evidence type="ECO:0000313" key="3">
    <source>
        <dbReference type="EMBL" id="CAF1348625.1"/>
    </source>
</evidence>
<protein>
    <recommendedName>
        <fullName evidence="1">F-box domain-containing protein</fullName>
    </recommendedName>
</protein>
<dbReference type="Proteomes" id="UP000663844">
    <property type="component" value="Unassembled WGS sequence"/>
</dbReference>
<feature type="domain" description="F-box" evidence="1">
    <location>
        <begin position="4"/>
        <end position="54"/>
    </location>
</feature>
<evidence type="ECO:0000313" key="5">
    <source>
        <dbReference type="EMBL" id="CAF3972620.1"/>
    </source>
</evidence>
<name>A0A815H8Z9_9BILA</name>
<gene>
    <name evidence="2" type="ORF">IZO911_LOCUS32078</name>
    <name evidence="3" type="ORF">JYZ213_LOCUS34907</name>
    <name evidence="4" type="ORF">KXQ929_LOCUS11550</name>
    <name evidence="5" type="ORF">OXD698_LOCUS27916</name>
</gene>
<evidence type="ECO:0000313" key="4">
    <source>
        <dbReference type="EMBL" id="CAF3708365.1"/>
    </source>
</evidence>
<dbReference type="PROSITE" id="PS50181">
    <property type="entry name" value="FBOX"/>
    <property type="match status" value="1"/>
</dbReference>
<dbReference type="AlphaFoldDB" id="A0A815H8Z9"/>
<dbReference type="Proteomes" id="UP000663868">
    <property type="component" value="Unassembled WGS sequence"/>
</dbReference>
<dbReference type="Proteomes" id="UP000663845">
    <property type="component" value="Unassembled WGS sequence"/>
</dbReference>
<accession>A0A815H8Z9</accession>